<dbReference type="SUPFAM" id="SSF52833">
    <property type="entry name" value="Thioredoxin-like"/>
    <property type="match status" value="1"/>
</dbReference>
<dbReference type="InterPro" id="IPR036249">
    <property type="entry name" value="Thioredoxin-like_sf"/>
</dbReference>
<evidence type="ECO:0000256" key="1">
    <source>
        <dbReference type="ARBA" id="ARBA00023284"/>
    </source>
</evidence>
<dbReference type="InterPro" id="IPR050553">
    <property type="entry name" value="Thioredoxin_ResA/DsbE_sf"/>
</dbReference>
<dbReference type="InterPro" id="IPR013766">
    <property type="entry name" value="Thioredoxin_domain"/>
</dbReference>
<feature type="region of interest" description="Disordered" evidence="2">
    <location>
        <begin position="212"/>
        <end position="231"/>
    </location>
</feature>
<dbReference type="GO" id="GO:0016209">
    <property type="term" value="F:antioxidant activity"/>
    <property type="evidence" value="ECO:0007669"/>
    <property type="project" value="InterPro"/>
</dbReference>
<dbReference type="InterPro" id="IPR000866">
    <property type="entry name" value="AhpC/TSA"/>
</dbReference>
<dbReference type="EMBL" id="SWCI01000008">
    <property type="protein sequence ID" value="TKB48280.1"/>
    <property type="molecule type" value="Genomic_DNA"/>
</dbReference>
<feature type="domain" description="Thioredoxin" evidence="3">
    <location>
        <begin position="71"/>
        <end position="210"/>
    </location>
</feature>
<dbReference type="CDD" id="cd02966">
    <property type="entry name" value="TlpA_like_family"/>
    <property type="match status" value="1"/>
</dbReference>
<keyword evidence="5" id="KW-1185">Reference proteome</keyword>
<accession>A0A4U1BBI5</accession>
<gene>
    <name evidence="4" type="ORF">FCL40_13090</name>
</gene>
<comment type="caution">
    <text evidence="4">The sequence shown here is derived from an EMBL/GenBank/DDBJ whole genome shotgun (WGS) entry which is preliminary data.</text>
</comment>
<protein>
    <submittedName>
        <fullName evidence="4">TlpA family protein disulfide reductase</fullName>
    </submittedName>
</protein>
<dbReference type="InterPro" id="IPR017937">
    <property type="entry name" value="Thioredoxin_CS"/>
</dbReference>
<keyword evidence="1" id="KW-0676">Redox-active center</keyword>
<dbReference type="PANTHER" id="PTHR42852:SF17">
    <property type="entry name" value="THIOREDOXIN-LIKE PROTEIN HI_1115"/>
    <property type="match status" value="1"/>
</dbReference>
<evidence type="ECO:0000313" key="4">
    <source>
        <dbReference type="EMBL" id="TKB48280.1"/>
    </source>
</evidence>
<evidence type="ECO:0000259" key="3">
    <source>
        <dbReference type="PROSITE" id="PS51352"/>
    </source>
</evidence>
<name>A0A4U1BBI5_9GAMM</name>
<dbReference type="AlphaFoldDB" id="A0A4U1BBI5"/>
<sequence>MWTRMAGFLWQTNFSARWISSARWQWPRIRVSWASGFRSPMTSTGHSSRNWTVMTNTIKGGVLLSMLGLLWSLSRPAPLPERLTQSAGEIARASPDRGVIINYWASWCGPCRQELPLLSERADGWRRQQVGVLAVNLDEDARLANEYLLGASLNLSLSAAAASERSLWLAQGIPQTLLLDANGEIIRRWQGAMTEQDLQQLSQMVSRLPSRSRILGSEAGTNDGMDTSRTE</sequence>
<dbReference type="Proteomes" id="UP000305674">
    <property type="component" value="Unassembled WGS sequence"/>
</dbReference>
<proteinExistence type="predicted"/>
<dbReference type="PROSITE" id="PS00194">
    <property type="entry name" value="THIOREDOXIN_1"/>
    <property type="match status" value="1"/>
</dbReference>
<dbReference type="PROSITE" id="PS51352">
    <property type="entry name" value="THIOREDOXIN_2"/>
    <property type="match status" value="1"/>
</dbReference>
<reference evidence="4 5" key="1">
    <citation type="submission" date="2019-04" db="EMBL/GenBank/DDBJ databases">
        <authorList>
            <person name="Hwang J.C."/>
        </authorList>
    </citation>
    <scope>NUCLEOTIDE SEQUENCE [LARGE SCALE GENOMIC DNA]</scope>
    <source>
        <strain evidence="4 5">IMCC35001</strain>
    </source>
</reference>
<dbReference type="PANTHER" id="PTHR42852">
    <property type="entry name" value="THIOL:DISULFIDE INTERCHANGE PROTEIN DSBE"/>
    <property type="match status" value="1"/>
</dbReference>
<evidence type="ECO:0000313" key="5">
    <source>
        <dbReference type="Proteomes" id="UP000305674"/>
    </source>
</evidence>
<dbReference type="OrthoDB" id="9799347at2"/>
<dbReference type="Gene3D" id="3.40.30.10">
    <property type="entry name" value="Glutaredoxin"/>
    <property type="match status" value="1"/>
</dbReference>
<evidence type="ECO:0000256" key="2">
    <source>
        <dbReference type="SAM" id="MobiDB-lite"/>
    </source>
</evidence>
<organism evidence="4 5">
    <name type="scientific">Ferrimonas sediminicola</name>
    <dbReference type="NCBI Taxonomy" id="2569538"/>
    <lineage>
        <taxon>Bacteria</taxon>
        <taxon>Pseudomonadati</taxon>
        <taxon>Pseudomonadota</taxon>
        <taxon>Gammaproteobacteria</taxon>
        <taxon>Alteromonadales</taxon>
        <taxon>Ferrimonadaceae</taxon>
        <taxon>Ferrimonas</taxon>
    </lineage>
</organism>
<dbReference type="Pfam" id="PF00578">
    <property type="entry name" value="AhpC-TSA"/>
    <property type="match status" value="1"/>
</dbReference>
<dbReference type="GO" id="GO:0015036">
    <property type="term" value="F:disulfide oxidoreductase activity"/>
    <property type="evidence" value="ECO:0007669"/>
    <property type="project" value="UniProtKB-ARBA"/>
</dbReference>